<dbReference type="RefSeq" id="XP_024313416.1">
    <property type="nucleotide sequence ID" value="XM_024457648.1"/>
</dbReference>
<dbReference type="InterPro" id="IPR036047">
    <property type="entry name" value="F-box-like_dom_sf"/>
</dbReference>
<dbReference type="SUPFAM" id="SSF81383">
    <property type="entry name" value="F-box domain"/>
    <property type="match status" value="1"/>
</dbReference>
<dbReference type="InterPro" id="IPR032675">
    <property type="entry name" value="LRR_dom_sf"/>
</dbReference>
<reference evidence="3" key="3">
    <citation type="submission" date="2018-08" db="UniProtKB">
        <authorList>
            <consortium name="EnsemblPlants"/>
        </authorList>
    </citation>
    <scope>IDENTIFICATION</scope>
    <source>
        <strain evidence="3">cv. Bd21</strain>
    </source>
</reference>
<dbReference type="EnsemblPlants" id="KQK14913">
    <property type="protein sequence ID" value="KQK14913"/>
    <property type="gene ID" value="BRADI_1g19483v3"/>
</dbReference>
<dbReference type="InterPro" id="IPR055357">
    <property type="entry name" value="LRR_At1g61320_AtMIF1"/>
</dbReference>
<evidence type="ECO:0000259" key="1">
    <source>
        <dbReference type="Pfam" id="PF23622"/>
    </source>
</evidence>
<keyword evidence="4" id="KW-1185">Reference proteome</keyword>
<dbReference type="Proteomes" id="UP000008810">
    <property type="component" value="Chromosome 1"/>
</dbReference>
<dbReference type="AlphaFoldDB" id="A0A0Q3KUR2"/>
<organism evidence="2">
    <name type="scientific">Brachypodium distachyon</name>
    <name type="common">Purple false brome</name>
    <name type="synonym">Trachynia distachya</name>
    <dbReference type="NCBI Taxonomy" id="15368"/>
    <lineage>
        <taxon>Eukaryota</taxon>
        <taxon>Viridiplantae</taxon>
        <taxon>Streptophyta</taxon>
        <taxon>Embryophyta</taxon>
        <taxon>Tracheophyta</taxon>
        <taxon>Spermatophyta</taxon>
        <taxon>Magnoliopsida</taxon>
        <taxon>Liliopsida</taxon>
        <taxon>Poales</taxon>
        <taxon>Poaceae</taxon>
        <taxon>BOP clade</taxon>
        <taxon>Pooideae</taxon>
        <taxon>Stipodae</taxon>
        <taxon>Brachypodieae</taxon>
        <taxon>Brachypodium</taxon>
    </lineage>
</organism>
<feature type="domain" description="At1g61320/AtMIF1 LRR" evidence="1">
    <location>
        <begin position="171"/>
        <end position="438"/>
    </location>
</feature>
<dbReference type="EMBL" id="CM000880">
    <property type="protein sequence ID" value="KQK14913.1"/>
    <property type="molecule type" value="Genomic_DNA"/>
</dbReference>
<reference evidence="2" key="2">
    <citation type="submission" date="2017-06" db="EMBL/GenBank/DDBJ databases">
        <title>WGS assembly of Brachypodium distachyon.</title>
        <authorList>
            <consortium name="The International Brachypodium Initiative"/>
            <person name="Lucas S."/>
            <person name="Harmon-Smith M."/>
            <person name="Lail K."/>
            <person name="Tice H."/>
            <person name="Grimwood J."/>
            <person name="Bruce D."/>
            <person name="Barry K."/>
            <person name="Shu S."/>
            <person name="Lindquist E."/>
            <person name="Wang M."/>
            <person name="Pitluck S."/>
            <person name="Vogel J.P."/>
            <person name="Garvin D.F."/>
            <person name="Mockler T.C."/>
            <person name="Schmutz J."/>
            <person name="Rokhsar D."/>
            <person name="Bevan M.W."/>
        </authorList>
    </citation>
    <scope>NUCLEOTIDE SEQUENCE</scope>
    <source>
        <strain evidence="2">Bd21</strain>
    </source>
</reference>
<dbReference type="FunCoup" id="A0A0Q3KUR2">
    <property type="interactions" value="97"/>
</dbReference>
<reference evidence="2 3" key="1">
    <citation type="journal article" date="2010" name="Nature">
        <title>Genome sequencing and analysis of the model grass Brachypodium distachyon.</title>
        <authorList>
            <consortium name="International Brachypodium Initiative"/>
        </authorList>
    </citation>
    <scope>NUCLEOTIDE SEQUENCE [LARGE SCALE GENOMIC DNA]</scope>
    <source>
        <strain evidence="2 3">Bd21</strain>
    </source>
</reference>
<dbReference type="GeneID" id="100835893"/>
<sequence length="481" mass="54855">MELNNGERVDIIEDEDGLSALMDDILLAILGRVDITTAARTSALSTRWKHLPWLLRELIIDVKDFLPVPQPKPIDAAHMDQAMSSLTRATKSFLAIPRTECAITKLQLKLYLINNYSCDIGPLVSEIIDMGILKDLDLAILDEKEIADCTDEQMLQQAGAVNGFFSAYPSVLNCLRRLSLYNLCFAEWDINHHLFDCCKELQHLTLSNCDEGMPSVWKIDAPDSKLRVLELEFCWLRRLEVVCLPKLEKLCWDTWLCLYSPVKFDVAPSLKELYLTSVKAEGQKGFILSKVLRGTRSIQTIKLDFQGESIWIQPEGKQFCAAFSNLRKLSLHGIFVEFDLLWTIVFLEAVPRLEIFDIEVWEHPCQIEEERSYPMERVNPSWKLSELTSSCNSCLKELQIIGFKPLEQQLTFIKAVMKRAPNLGTVVLKYDDPCKDCEAIGIFPPRPSKECIFPMNKDKQDMVVKLIRDGVSSPAQIIFCT</sequence>
<dbReference type="Pfam" id="PF23622">
    <property type="entry name" value="LRR_At1g61320_AtMIF1"/>
    <property type="match status" value="1"/>
</dbReference>
<proteinExistence type="predicted"/>
<dbReference type="PANTHER" id="PTHR35545:SF28">
    <property type="entry name" value="OS07G0645701 PROTEIN"/>
    <property type="match status" value="1"/>
</dbReference>
<evidence type="ECO:0000313" key="2">
    <source>
        <dbReference type="EMBL" id="KQK14913.1"/>
    </source>
</evidence>
<accession>A0A0Q3KUR2</accession>
<name>A0A0Q3KUR2_BRADI</name>
<evidence type="ECO:0000313" key="4">
    <source>
        <dbReference type="Proteomes" id="UP000008810"/>
    </source>
</evidence>
<gene>
    <name evidence="3" type="primary">LOC100835893</name>
    <name evidence="2" type="ORF">BRADI_1g19483v3</name>
</gene>
<dbReference type="OrthoDB" id="592278at2759"/>
<dbReference type="KEGG" id="bdi:100835893"/>
<evidence type="ECO:0000313" key="3">
    <source>
        <dbReference type="EnsemblPlants" id="KQK14913"/>
    </source>
</evidence>
<dbReference type="Gramene" id="KQK14913">
    <property type="protein sequence ID" value="KQK14913"/>
    <property type="gene ID" value="BRADI_1g19483v3"/>
</dbReference>
<dbReference type="PANTHER" id="PTHR35545">
    <property type="entry name" value="F-BOX DOMAIN-CONTAINING PROTEIN"/>
    <property type="match status" value="1"/>
</dbReference>
<dbReference type="Gene3D" id="3.80.10.10">
    <property type="entry name" value="Ribonuclease Inhibitor"/>
    <property type="match status" value="1"/>
</dbReference>
<dbReference type="SUPFAM" id="SSF52047">
    <property type="entry name" value="RNI-like"/>
    <property type="match status" value="1"/>
</dbReference>
<protein>
    <recommendedName>
        <fullName evidence="1">At1g61320/AtMIF1 LRR domain-containing protein</fullName>
    </recommendedName>
</protein>